<dbReference type="Pfam" id="PF07730">
    <property type="entry name" value="HisKA_3"/>
    <property type="match status" value="1"/>
</dbReference>
<reference evidence="10 11" key="1">
    <citation type="journal article" date="2015" name="Genome Announc.">
        <title>Complete Genome Sequence of Corynebacterium camporealensis DSM 44610, Isolated from the Milk of a Manchega Sheep with Subclinical Mastitis.</title>
        <authorList>
            <person name="Ruckert C."/>
            <person name="Albersmeier A."/>
            <person name="Winkler A."/>
            <person name="Tauch A."/>
        </authorList>
    </citation>
    <scope>NUCLEOTIDE SEQUENCE [LARGE SCALE GENOMIC DNA]</scope>
    <source>
        <strain evidence="10 11">DSM 44610</strain>
    </source>
</reference>
<dbReference type="PATRIC" id="fig|161896.4.peg.39"/>
<keyword evidence="11" id="KW-1185">Reference proteome</keyword>
<keyword evidence="3" id="KW-0597">Phosphoprotein</keyword>
<dbReference type="InterPro" id="IPR050482">
    <property type="entry name" value="Sensor_HK_TwoCompSys"/>
</dbReference>
<keyword evidence="8" id="KW-0902">Two-component regulatory system</keyword>
<dbReference type="OrthoDB" id="4428135at2"/>
<evidence type="ECO:0000256" key="4">
    <source>
        <dbReference type="ARBA" id="ARBA00022679"/>
    </source>
</evidence>
<keyword evidence="5" id="KW-0547">Nucleotide-binding</keyword>
<dbReference type="KEGG" id="ccj:UL81_00205"/>
<dbReference type="AlphaFoldDB" id="A0A0F6QUY2"/>
<comment type="catalytic activity">
    <reaction evidence="1">
        <text>ATP + protein L-histidine = ADP + protein N-phospho-L-histidine.</text>
        <dbReference type="EC" id="2.7.13.3"/>
    </reaction>
</comment>
<dbReference type="EMBL" id="CP011311">
    <property type="protein sequence ID" value="AKE38035.1"/>
    <property type="molecule type" value="Genomic_DNA"/>
</dbReference>
<dbReference type="PANTHER" id="PTHR24421">
    <property type="entry name" value="NITRATE/NITRITE SENSOR PROTEIN NARX-RELATED"/>
    <property type="match status" value="1"/>
</dbReference>
<evidence type="ECO:0000256" key="6">
    <source>
        <dbReference type="ARBA" id="ARBA00022777"/>
    </source>
</evidence>
<dbReference type="EC" id="2.7.13.3" evidence="2"/>
<dbReference type="InterPro" id="IPR011712">
    <property type="entry name" value="Sig_transdc_His_kin_sub3_dim/P"/>
</dbReference>
<evidence type="ECO:0000256" key="1">
    <source>
        <dbReference type="ARBA" id="ARBA00000085"/>
    </source>
</evidence>
<dbReference type="GO" id="GO:0016020">
    <property type="term" value="C:membrane"/>
    <property type="evidence" value="ECO:0007669"/>
    <property type="project" value="InterPro"/>
</dbReference>
<dbReference type="Gene3D" id="1.20.5.1930">
    <property type="match status" value="1"/>
</dbReference>
<dbReference type="Gene3D" id="3.30.565.10">
    <property type="entry name" value="Histidine kinase-like ATPase, C-terminal domain"/>
    <property type="match status" value="1"/>
</dbReference>
<organism evidence="10 11">
    <name type="scientific">Corynebacterium camporealensis</name>
    <dbReference type="NCBI Taxonomy" id="161896"/>
    <lineage>
        <taxon>Bacteria</taxon>
        <taxon>Bacillati</taxon>
        <taxon>Actinomycetota</taxon>
        <taxon>Actinomycetes</taxon>
        <taxon>Mycobacteriales</taxon>
        <taxon>Corynebacteriaceae</taxon>
        <taxon>Corynebacterium</taxon>
    </lineage>
</organism>
<evidence type="ECO:0000256" key="8">
    <source>
        <dbReference type="ARBA" id="ARBA00023012"/>
    </source>
</evidence>
<dbReference type="PANTHER" id="PTHR24421:SF10">
    <property type="entry name" value="NITRATE_NITRITE SENSOR PROTEIN NARQ"/>
    <property type="match status" value="1"/>
</dbReference>
<dbReference type="GO" id="GO:0000155">
    <property type="term" value="F:phosphorelay sensor kinase activity"/>
    <property type="evidence" value="ECO:0007669"/>
    <property type="project" value="InterPro"/>
</dbReference>
<gene>
    <name evidence="10" type="ORF">UL81_00205</name>
</gene>
<keyword evidence="4" id="KW-0808">Transferase</keyword>
<keyword evidence="7" id="KW-0067">ATP-binding</keyword>
<accession>A0A0F6QUY2</accession>
<dbReference type="Proteomes" id="UP000033566">
    <property type="component" value="Chromosome"/>
</dbReference>
<dbReference type="HOGENOM" id="CLU_727066_0_0_11"/>
<evidence type="ECO:0000256" key="7">
    <source>
        <dbReference type="ARBA" id="ARBA00022840"/>
    </source>
</evidence>
<sequence length="365" mass="41064">MRNRWHLWLTGLGILLLLVLNLVSDDAFLDPGSVLIATLGVALTPLAMRRPMVAAALYCALFLLTMWQTDWRSFLNLAWGAVIVGCISFQRPWYFALVPTALMFLVSSIDTDNGDDFDFFSAIIFALLYGIGIAIGSIARRIQQKHNAEREAYRNRMRDQRDALMTTLHDSVSKSLTSVVMRSEGLALQLPEGHKAADTAVDIANDARQAMSEVRDLLRVMKLESPRADSHKPRSLKFELEETAEFIRSHDFGVDLLMDVGRGIGKLKLPHELHLVLVELSANIIKYSQVNSTVLIEVQQKRRGVYIELRSQNALRQSDKTLTTGLGLEEMAHRVEELHGWMEGGPEGQQWVTKLWLPTSSLLDL</sequence>
<evidence type="ECO:0000256" key="2">
    <source>
        <dbReference type="ARBA" id="ARBA00012438"/>
    </source>
</evidence>
<evidence type="ECO:0000313" key="11">
    <source>
        <dbReference type="Proteomes" id="UP000033566"/>
    </source>
</evidence>
<dbReference type="InterPro" id="IPR036890">
    <property type="entry name" value="HATPase_C_sf"/>
</dbReference>
<dbReference type="RefSeq" id="WP_035106088.1">
    <property type="nucleotide sequence ID" value="NZ_CP011311.1"/>
</dbReference>
<keyword evidence="6 10" id="KW-0418">Kinase</keyword>
<dbReference type="STRING" id="161896.UL81_00205"/>
<name>A0A0F6QUY2_9CORY</name>
<protein>
    <recommendedName>
        <fullName evidence="2">histidine kinase</fullName>
        <ecNumber evidence="2">2.7.13.3</ecNumber>
    </recommendedName>
</protein>
<proteinExistence type="predicted"/>
<evidence type="ECO:0000256" key="3">
    <source>
        <dbReference type="ARBA" id="ARBA00022553"/>
    </source>
</evidence>
<feature type="domain" description="Signal transduction histidine kinase subgroup 3 dimerisation and phosphoacceptor" evidence="9">
    <location>
        <begin position="167"/>
        <end position="222"/>
    </location>
</feature>
<dbReference type="GO" id="GO:0005524">
    <property type="term" value="F:ATP binding"/>
    <property type="evidence" value="ECO:0007669"/>
    <property type="project" value="UniProtKB-KW"/>
</dbReference>
<evidence type="ECO:0000256" key="5">
    <source>
        <dbReference type="ARBA" id="ARBA00022741"/>
    </source>
</evidence>
<dbReference type="GO" id="GO:0046983">
    <property type="term" value="F:protein dimerization activity"/>
    <property type="evidence" value="ECO:0007669"/>
    <property type="project" value="InterPro"/>
</dbReference>
<evidence type="ECO:0000313" key="10">
    <source>
        <dbReference type="EMBL" id="AKE38035.1"/>
    </source>
</evidence>
<evidence type="ECO:0000259" key="9">
    <source>
        <dbReference type="Pfam" id="PF07730"/>
    </source>
</evidence>
<dbReference type="SUPFAM" id="SSF55874">
    <property type="entry name" value="ATPase domain of HSP90 chaperone/DNA topoisomerase II/histidine kinase"/>
    <property type="match status" value="1"/>
</dbReference>